<dbReference type="SUPFAM" id="SSF56801">
    <property type="entry name" value="Acetyl-CoA synthetase-like"/>
    <property type="match status" value="1"/>
</dbReference>
<keyword evidence="4" id="KW-0436">Ligase</keyword>
<dbReference type="RefSeq" id="WP_345420067.1">
    <property type="nucleotide sequence ID" value="NZ_BAABGT010000053.1"/>
</dbReference>
<evidence type="ECO:0000259" key="2">
    <source>
        <dbReference type="Pfam" id="PF00501"/>
    </source>
</evidence>
<feature type="domain" description="AMP-binding enzyme C-terminal" evidence="3">
    <location>
        <begin position="454"/>
        <end position="529"/>
    </location>
</feature>
<sequence>MLDLKSLGGGTVGGLLADRASHTPDKPALVFEDDQLSYAELDAAASAVARGLLGLGLAPGTSVGVLLPNRTETLMAFFGIARAGLVEVPINTAYKATFLDHALGHTDVQVLITEPDLFDLVLALPERPHALRTVVLLPEGEPADRTIGTDGEPADRTIGTDAVPAWASPPRVEILSWHTMIARGDPGRTFPDVGIDEPVGIMLTSGTTGRSKGAIYPALMPVVAAHEFAVAMETTADERLYTCLPLFHGAAKINISLHAVAAGATVVLGRRFSASRFWEEIRRHEVTQFNALGSVLPMLLAQPPSDRDRDHPARKVFAAPAPPPVLTATEDRFGVHVVEGYGLTEIKTIAWNPIARRKVGSMGVPSATTLLEVHDDLGFPVPPGQVGEIVYRPRVPHVMFSGYHRRPEATVETSRDLWWHTGDLGFADDDGYFYFVDRKKDALRRRGENVSSQEVEAVLLDHPAVAGAAAVGVASDLGEQEVMAVVQVAEGVELDLKDLFAHSDRSLPHFMVPRYYRIVERFPATPTGKIRKAALRDTGLTDDTWDAEAAGLTPTRQR</sequence>
<evidence type="ECO:0000313" key="4">
    <source>
        <dbReference type="EMBL" id="GAA4549655.1"/>
    </source>
</evidence>
<dbReference type="Pfam" id="PF13193">
    <property type="entry name" value="AMP-binding_C"/>
    <property type="match status" value="1"/>
</dbReference>
<organism evidence="4 5">
    <name type="scientific">Pseudonocardia xishanensis</name>
    <dbReference type="NCBI Taxonomy" id="630995"/>
    <lineage>
        <taxon>Bacteria</taxon>
        <taxon>Bacillati</taxon>
        <taxon>Actinomycetota</taxon>
        <taxon>Actinomycetes</taxon>
        <taxon>Pseudonocardiales</taxon>
        <taxon>Pseudonocardiaceae</taxon>
        <taxon>Pseudonocardia</taxon>
    </lineage>
</organism>
<dbReference type="Gene3D" id="3.30.300.30">
    <property type="match status" value="1"/>
</dbReference>
<dbReference type="InterPro" id="IPR050237">
    <property type="entry name" value="ATP-dep_AMP-bd_enzyme"/>
</dbReference>
<evidence type="ECO:0000313" key="5">
    <source>
        <dbReference type="Proteomes" id="UP001501598"/>
    </source>
</evidence>
<dbReference type="Proteomes" id="UP001501598">
    <property type="component" value="Unassembled WGS sequence"/>
</dbReference>
<comment type="caution">
    <text evidence="4">The sequence shown here is derived from an EMBL/GenBank/DDBJ whole genome shotgun (WGS) entry which is preliminary data.</text>
</comment>
<keyword evidence="5" id="KW-1185">Reference proteome</keyword>
<dbReference type="InterPro" id="IPR000873">
    <property type="entry name" value="AMP-dep_synth/lig_dom"/>
</dbReference>
<proteinExistence type="predicted"/>
<dbReference type="InterPro" id="IPR045851">
    <property type="entry name" value="AMP-bd_C_sf"/>
</dbReference>
<dbReference type="PROSITE" id="PS00455">
    <property type="entry name" value="AMP_BINDING"/>
    <property type="match status" value="1"/>
</dbReference>
<dbReference type="GO" id="GO:0016874">
    <property type="term" value="F:ligase activity"/>
    <property type="evidence" value="ECO:0007669"/>
    <property type="project" value="UniProtKB-KW"/>
</dbReference>
<feature type="region of interest" description="Disordered" evidence="1">
    <location>
        <begin position="142"/>
        <end position="162"/>
    </location>
</feature>
<name>A0ABP8RUE7_9PSEU</name>
<feature type="domain" description="AMP-dependent synthetase/ligase" evidence="2">
    <location>
        <begin position="17"/>
        <end position="403"/>
    </location>
</feature>
<dbReference type="EMBL" id="BAABGT010000053">
    <property type="protein sequence ID" value="GAA4549655.1"/>
    <property type="molecule type" value="Genomic_DNA"/>
</dbReference>
<accession>A0ABP8RUE7</accession>
<gene>
    <name evidence="4" type="ORF">GCM10023175_38100</name>
</gene>
<evidence type="ECO:0000259" key="3">
    <source>
        <dbReference type="Pfam" id="PF13193"/>
    </source>
</evidence>
<dbReference type="InterPro" id="IPR020845">
    <property type="entry name" value="AMP-binding_CS"/>
</dbReference>
<protein>
    <submittedName>
        <fullName evidence="4">ATP-dependent acyl-CoA ligase</fullName>
    </submittedName>
</protein>
<dbReference type="InterPro" id="IPR042099">
    <property type="entry name" value="ANL_N_sf"/>
</dbReference>
<dbReference type="PANTHER" id="PTHR43767">
    <property type="entry name" value="LONG-CHAIN-FATTY-ACID--COA LIGASE"/>
    <property type="match status" value="1"/>
</dbReference>
<dbReference type="Pfam" id="PF00501">
    <property type="entry name" value="AMP-binding"/>
    <property type="match status" value="1"/>
</dbReference>
<reference evidence="5" key="1">
    <citation type="journal article" date="2019" name="Int. J. Syst. Evol. Microbiol.">
        <title>The Global Catalogue of Microorganisms (GCM) 10K type strain sequencing project: providing services to taxonomists for standard genome sequencing and annotation.</title>
        <authorList>
            <consortium name="The Broad Institute Genomics Platform"/>
            <consortium name="The Broad Institute Genome Sequencing Center for Infectious Disease"/>
            <person name="Wu L."/>
            <person name="Ma J."/>
        </authorList>
    </citation>
    <scope>NUCLEOTIDE SEQUENCE [LARGE SCALE GENOMIC DNA]</scope>
    <source>
        <strain evidence="5">JCM 17906</strain>
    </source>
</reference>
<dbReference type="Gene3D" id="3.40.50.12780">
    <property type="entry name" value="N-terminal domain of ligase-like"/>
    <property type="match status" value="1"/>
</dbReference>
<evidence type="ECO:0000256" key="1">
    <source>
        <dbReference type="SAM" id="MobiDB-lite"/>
    </source>
</evidence>
<dbReference type="PANTHER" id="PTHR43767:SF1">
    <property type="entry name" value="NONRIBOSOMAL PEPTIDE SYNTHASE PES1 (EUROFUNG)-RELATED"/>
    <property type="match status" value="1"/>
</dbReference>
<dbReference type="InterPro" id="IPR025110">
    <property type="entry name" value="AMP-bd_C"/>
</dbReference>